<evidence type="ECO:0000313" key="5">
    <source>
        <dbReference type="Proteomes" id="UP001178281"/>
    </source>
</evidence>
<dbReference type="Proteomes" id="UP001178281">
    <property type="component" value="Unassembled WGS sequence"/>
</dbReference>
<keyword evidence="2" id="KW-0472">Membrane</keyword>
<gene>
    <name evidence="4" type="ORF">Q7X28_19050</name>
</gene>
<dbReference type="Pfam" id="PF13845">
    <property type="entry name" value="Septum_form"/>
    <property type="match status" value="1"/>
</dbReference>
<evidence type="ECO:0000259" key="3">
    <source>
        <dbReference type="Pfam" id="PF13845"/>
    </source>
</evidence>
<keyword evidence="5" id="KW-1185">Reference proteome</keyword>
<dbReference type="RefSeq" id="WP_305112502.1">
    <property type="nucleotide sequence ID" value="NZ_BAAAII010000008.1"/>
</dbReference>
<organism evidence="4 5">
    <name type="scientific">Tsukamurella strandjordii</name>
    <dbReference type="NCBI Taxonomy" id="147577"/>
    <lineage>
        <taxon>Bacteria</taxon>
        <taxon>Bacillati</taxon>
        <taxon>Actinomycetota</taxon>
        <taxon>Actinomycetes</taxon>
        <taxon>Mycobacteriales</taxon>
        <taxon>Tsukamurellaceae</taxon>
        <taxon>Tsukamurella</taxon>
    </lineage>
</organism>
<dbReference type="EMBL" id="JAUTIX010000008">
    <property type="protein sequence ID" value="MDP0400019.1"/>
    <property type="molecule type" value="Genomic_DNA"/>
</dbReference>
<feature type="compositionally biased region" description="Acidic residues" evidence="1">
    <location>
        <begin position="1"/>
        <end position="11"/>
    </location>
</feature>
<feature type="transmembrane region" description="Helical" evidence="2">
    <location>
        <begin position="61"/>
        <end position="83"/>
    </location>
</feature>
<sequence length="367" mass="38323">MMDPMADDTDTQPEPVLPPDGSDRPASDHDEQARTDPRAGAAETDVTDVAAGRVSAANVRAVLIAVIVGAVALGATLFAAGYFDPVAEENGGPRLAANGSTLARSKPGACITWDKSGALAPVDCSAPHKFEVAGEPANTLPADAKYPSEQQLAALREQVCTPVVAEYLGQRLDPKSRYQLGLLTAGEKAWEGGDRTMRCGIQTVDGAGTVIETTGKVANQDKATSWPVGTCIGINDRRQPTVPVDCSAPHAFEVTATVDLRQKFPDASWPTAAQQEDYLGGVCPDRTTAWFGAQDGLRKSGLQLQWNTISQPSWTAGARTAVCFVASSDGKTFTPITGSAKSPNLLIDGKKPVMPTFPGAPAPKPGG</sequence>
<evidence type="ECO:0000256" key="2">
    <source>
        <dbReference type="SAM" id="Phobius"/>
    </source>
</evidence>
<keyword evidence="2" id="KW-1133">Transmembrane helix</keyword>
<evidence type="ECO:0000313" key="4">
    <source>
        <dbReference type="EMBL" id="MDP0400019.1"/>
    </source>
</evidence>
<keyword evidence="2" id="KW-0812">Transmembrane</keyword>
<evidence type="ECO:0000256" key="1">
    <source>
        <dbReference type="SAM" id="MobiDB-lite"/>
    </source>
</evidence>
<protein>
    <submittedName>
        <fullName evidence="4">Septum formation family protein</fullName>
    </submittedName>
</protein>
<feature type="domain" description="Septum formation-related" evidence="3">
    <location>
        <begin position="108"/>
        <end position="323"/>
    </location>
</feature>
<comment type="caution">
    <text evidence="4">The sequence shown here is derived from an EMBL/GenBank/DDBJ whole genome shotgun (WGS) entry which is preliminary data.</text>
</comment>
<proteinExistence type="predicted"/>
<name>A0AA90NLR9_9ACTN</name>
<reference evidence="4" key="1">
    <citation type="submission" date="2023-08" db="EMBL/GenBank/DDBJ databases">
        <title>The draft genome of Tsukamurella strandjordii strain 050030.</title>
        <authorList>
            <person name="Zhao F."/>
            <person name="Feng Y."/>
            <person name="Zong Z."/>
        </authorList>
    </citation>
    <scope>NUCLEOTIDE SEQUENCE</scope>
    <source>
        <strain evidence="4">050030</strain>
    </source>
</reference>
<feature type="region of interest" description="Disordered" evidence="1">
    <location>
        <begin position="347"/>
        <end position="367"/>
    </location>
</feature>
<feature type="region of interest" description="Disordered" evidence="1">
    <location>
        <begin position="1"/>
        <end position="44"/>
    </location>
</feature>
<feature type="compositionally biased region" description="Pro residues" evidence="1">
    <location>
        <begin position="358"/>
        <end position="367"/>
    </location>
</feature>
<dbReference type="InterPro" id="IPR026004">
    <property type="entry name" value="Septum_form"/>
</dbReference>
<dbReference type="AlphaFoldDB" id="A0AA90NLR9"/>
<feature type="compositionally biased region" description="Basic and acidic residues" evidence="1">
    <location>
        <begin position="21"/>
        <end position="37"/>
    </location>
</feature>
<accession>A0AA90NLR9</accession>